<dbReference type="Proteomes" id="UP000182235">
    <property type="component" value="Unassembled WGS sequence"/>
</dbReference>
<keyword evidence="2" id="KW-1185">Reference proteome</keyword>
<evidence type="ECO:0000313" key="2">
    <source>
        <dbReference type="Proteomes" id="UP000182235"/>
    </source>
</evidence>
<dbReference type="VEuPathDB" id="FungiDB:AJ78_01219"/>
<reference evidence="1 2" key="1">
    <citation type="submission" date="2015-07" db="EMBL/GenBank/DDBJ databases">
        <title>Emmonsia species relationships and genome sequence.</title>
        <authorList>
            <consortium name="The Broad Institute Genomics Platform"/>
            <person name="Cuomo C.A."/>
            <person name="Munoz J.F."/>
            <person name="Imamovic A."/>
            <person name="Priest M.E."/>
            <person name="Young S."/>
            <person name="Clay O.K."/>
            <person name="McEwen J.G."/>
        </authorList>
    </citation>
    <scope>NUCLEOTIDE SEQUENCE [LARGE SCALE GENOMIC DNA]</scope>
    <source>
        <strain evidence="1 2">UAMH 9510</strain>
    </source>
</reference>
<accession>A0A1J9QSF5</accession>
<comment type="caution">
    <text evidence="1">The sequence shown here is derived from an EMBL/GenBank/DDBJ whole genome shotgun (WGS) entry which is preliminary data.</text>
</comment>
<organism evidence="1 2">
    <name type="scientific">Emergomyces pasteurianus Ep9510</name>
    <dbReference type="NCBI Taxonomy" id="1447872"/>
    <lineage>
        <taxon>Eukaryota</taxon>
        <taxon>Fungi</taxon>
        <taxon>Dikarya</taxon>
        <taxon>Ascomycota</taxon>
        <taxon>Pezizomycotina</taxon>
        <taxon>Eurotiomycetes</taxon>
        <taxon>Eurotiomycetidae</taxon>
        <taxon>Onygenales</taxon>
        <taxon>Ajellomycetaceae</taxon>
        <taxon>Emergomyces</taxon>
    </lineage>
</organism>
<gene>
    <name evidence="1" type="ORF">AJ78_01219</name>
</gene>
<sequence length="115" mass="12920">MSGIWTLYAADKEQKYVGLPSKSVRSGGAGSELQFICIYSFTDYLSNSESNGFEFDYDQSQAFPTFNSQFGHRSKTVIREICPRIIINLQKKAGHDMTFSERNKYSPTSHAMNGG</sequence>
<evidence type="ECO:0000313" key="1">
    <source>
        <dbReference type="EMBL" id="OJD18812.1"/>
    </source>
</evidence>
<name>A0A1J9QSF5_9EURO</name>
<proteinExistence type="predicted"/>
<dbReference type="AlphaFoldDB" id="A0A1J9QSF5"/>
<protein>
    <submittedName>
        <fullName evidence="1">Uncharacterized protein</fullName>
    </submittedName>
</protein>
<dbReference type="EMBL" id="LGRN01000025">
    <property type="protein sequence ID" value="OJD18812.1"/>
    <property type="molecule type" value="Genomic_DNA"/>
</dbReference>